<keyword evidence="3" id="KW-1185">Reference proteome</keyword>
<gene>
    <name evidence="2" type="ORF">PYV00_09125</name>
</gene>
<dbReference type="Proteomes" id="UP001216253">
    <property type="component" value="Unassembled WGS sequence"/>
</dbReference>
<evidence type="ECO:0008006" key="4">
    <source>
        <dbReference type="Google" id="ProtNLM"/>
    </source>
</evidence>
<reference evidence="2 3" key="1">
    <citation type="submission" date="2023-03" db="EMBL/GenBank/DDBJ databases">
        <title>NovoSphingobium album sp. nov. isolated from polycyclic aromatic hydrocarbons- and heavy-metal polluted soil.</title>
        <authorList>
            <person name="Liu Z."/>
            <person name="Wang K."/>
        </authorList>
    </citation>
    <scope>NUCLEOTIDE SEQUENCE [LARGE SCALE GENOMIC DNA]</scope>
    <source>
        <strain evidence="2 3">H3SJ31-1</strain>
    </source>
</reference>
<dbReference type="EMBL" id="JARESE010000027">
    <property type="protein sequence ID" value="MDE8651881.1"/>
    <property type="molecule type" value="Genomic_DNA"/>
</dbReference>
<evidence type="ECO:0000313" key="2">
    <source>
        <dbReference type="EMBL" id="MDE8651881.1"/>
    </source>
</evidence>
<organism evidence="2 3">
    <name type="scientific">Novosphingobium album</name>
    <name type="common">ex Liu et al. 2023</name>
    <dbReference type="NCBI Taxonomy" id="3031130"/>
    <lineage>
        <taxon>Bacteria</taxon>
        <taxon>Pseudomonadati</taxon>
        <taxon>Pseudomonadota</taxon>
        <taxon>Alphaproteobacteria</taxon>
        <taxon>Sphingomonadales</taxon>
        <taxon>Sphingomonadaceae</taxon>
        <taxon>Novosphingobium</taxon>
    </lineage>
</organism>
<evidence type="ECO:0000313" key="3">
    <source>
        <dbReference type="Proteomes" id="UP001216253"/>
    </source>
</evidence>
<sequence length="130" mass="13587">MGSPTGRAGFSYEGVDHTLIFDMEAIAFFEMKAGVSILEALQRLEAARLGGSMPMLSHLAFLMQAGLHKNHPEISAEAAVKMAIDAEVQKSLGVAVASAMPDADADAEGNVASPAKRAKASTGTKRSKAR</sequence>
<evidence type="ECO:0000256" key="1">
    <source>
        <dbReference type="SAM" id="MobiDB-lite"/>
    </source>
</evidence>
<protein>
    <recommendedName>
        <fullName evidence="4">Gene transfer agent family protein</fullName>
    </recommendedName>
</protein>
<name>A0ABT5WQ49_9SPHN</name>
<proteinExistence type="predicted"/>
<accession>A0ABT5WQ49</accession>
<comment type="caution">
    <text evidence="2">The sequence shown here is derived from an EMBL/GenBank/DDBJ whole genome shotgun (WGS) entry which is preliminary data.</text>
</comment>
<dbReference type="RefSeq" id="WP_275227963.1">
    <property type="nucleotide sequence ID" value="NZ_JARESE010000027.1"/>
</dbReference>
<feature type="region of interest" description="Disordered" evidence="1">
    <location>
        <begin position="105"/>
        <end position="130"/>
    </location>
</feature>